<evidence type="ECO:0000256" key="1">
    <source>
        <dbReference type="SAM" id="SignalP"/>
    </source>
</evidence>
<feature type="chain" id="PRO_5025664726" evidence="1">
    <location>
        <begin position="24"/>
        <end position="106"/>
    </location>
</feature>
<sequence>MHNLLVVVLLDAVNLLHLHVGLSVEGVLLEVDVLEVGVHVESGRPKVVRPRDVWNDALPALAHVWQAHPHVPVPELFRGGPAWLELVLVEASLQDPAQARHGLHPV</sequence>
<evidence type="ECO:0000313" key="2">
    <source>
        <dbReference type="EMBL" id="MXU89161.1"/>
    </source>
</evidence>
<accession>A0A6B0UDV3</accession>
<reference evidence="2" key="1">
    <citation type="submission" date="2019-12" db="EMBL/GenBank/DDBJ databases">
        <title>An insight into the sialome of adult female Ixodes ricinus ticks feeding for 6 days.</title>
        <authorList>
            <person name="Perner J."/>
            <person name="Ribeiro J.M.C."/>
        </authorList>
    </citation>
    <scope>NUCLEOTIDE SEQUENCE</scope>
    <source>
        <strain evidence="2">Semi-engorged</strain>
        <tissue evidence="2">Salivary glands</tissue>
    </source>
</reference>
<proteinExistence type="predicted"/>
<name>A0A6B0UDV3_IXORI</name>
<dbReference type="AlphaFoldDB" id="A0A6B0UDV3"/>
<organism evidence="2">
    <name type="scientific">Ixodes ricinus</name>
    <name type="common">Common tick</name>
    <name type="synonym">Acarus ricinus</name>
    <dbReference type="NCBI Taxonomy" id="34613"/>
    <lineage>
        <taxon>Eukaryota</taxon>
        <taxon>Metazoa</taxon>
        <taxon>Ecdysozoa</taxon>
        <taxon>Arthropoda</taxon>
        <taxon>Chelicerata</taxon>
        <taxon>Arachnida</taxon>
        <taxon>Acari</taxon>
        <taxon>Parasitiformes</taxon>
        <taxon>Ixodida</taxon>
        <taxon>Ixodoidea</taxon>
        <taxon>Ixodidae</taxon>
        <taxon>Ixodinae</taxon>
        <taxon>Ixodes</taxon>
    </lineage>
</organism>
<dbReference type="EMBL" id="GIFC01007078">
    <property type="protein sequence ID" value="MXU89161.1"/>
    <property type="molecule type" value="Transcribed_RNA"/>
</dbReference>
<keyword evidence="1" id="KW-0732">Signal</keyword>
<protein>
    <submittedName>
        <fullName evidence="2">Putative secreted protein</fullName>
    </submittedName>
</protein>
<feature type="signal peptide" evidence="1">
    <location>
        <begin position="1"/>
        <end position="23"/>
    </location>
</feature>